<keyword evidence="2" id="KW-1185">Reference proteome</keyword>
<accession>A0ABQ5U2C3</accession>
<proteinExistence type="predicted"/>
<reference evidence="1" key="1">
    <citation type="journal article" date="2014" name="Int. J. Syst. Evol. Microbiol.">
        <title>Complete genome of a new Firmicutes species belonging to the dominant human colonic microbiota ('Ruminococcus bicirculans') reveals two chromosomes and a selective capacity to utilize plant glucans.</title>
        <authorList>
            <consortium name="NISC Comparative Sequencing Program"/>
            <person name="Wegmann U."/>
            <person name="Louis P."/>
            <person name="Goesmann A."/>
            <person name="Henrissat B."/>
            <person name="Duncan S.H."/>
            <person name="Flint H.J."/>
        </authorList>
    </citation>
    <scope>NUCLEOTIDE SEQUENCE</scope>
    <source>
        <strain evidence="1">NBRC 103408</strain>
    </source>
</reference>
<reference evidence="1" key="2">
    <citation type="submission" date="2023-01" db="EMBL/GenBank/DDBJ databases">
        <title>Draft genome sequence of Sneathiella chinensis strain NBRC 103408.</title>
        <authorList>
            <person name="Sun Q."/>
            <person name="Mori K."/>
        </authorList>
    </citation>
    <scope>NUCLEOTIDE SEQUENCE</scope>
    <source>
        <strain evidence="1">NBRC 103408</strain>
    </source>
</reference>
<protein>
    <recommendedName>
        <fullName evidence="3">Regulator of CtrA degradation</fullName>
    </recommendedName>
</protein>
<dbReference type="EMBL" id="BSNF01000006">
    <property type="protein sequence ID" value="GLQ06304.1"/>
    <property type="molecule type" value="Genomic_DNA"/>
</dbReference>
<dbReference type="Gene3D" id="1.10.8.930">
    <property type="entry name" value="Protein of unknown function DUF1465"/>
    <property type="match status" value="1"/>
</dbReference>
<gene>
    <name evidence="1" type="ORF">GCM10007924_15250</name>
</gene>
<dbReference type="Pfam" id="PF07323">
    <property type="entry name" value="DUF1465"/>
    <property type="match status" value="1"/>
</dbReference>
<evidence type="ECO:0000313" key="2">
    <source>
        <dbReference type="Proteomes" id="UP001161409"/>
    </source>
</evidence>
<comment type="caution">
    <text evidence="1">The sequence shown here is derived from an EMBL/GenBank/DDBJ whole genome shotgun (WGS) entry which is preliminary data.</text>
</comment>
<dbReference type="Proteomes" id="UP001161409">
    <property type="component" value="Unassembled WGS sequence"/>
</dbReference>
<name>A0ABQ5U2C3_9PROT</name>
<evidence type="ECO:0008006" key="3">
    <source>
        <dbReference type="Google" id="ProtNLM"/>
    </source>
</evidence>
<evidence type="ECO:0000313" key="1">
    <source>
        <dbReference type="EMBL" id="GLQ06304.1"/>
    </source>
</evidence>
<dbReference type="InterPro" id="IPR038301">
    <property type="entry name" value="AraC-like_sf"/>
</dbReference>
<organism evidence="1 2">
    <name type="scientific">Sneathiella chinensis</name>
    <dbReference type="NCBI Taxonomy" id="349750"/>
    <lineage>
        <taxon>Bacteria</taxon>
        <taxon>Pseudomonadati</taxon>
        <taxon>Pseudomonadota</taxon>
        <taxon>Alphaproteobacteria</taxon>
        <taxon>Sneathiellales</taxon>
        <taxon>Sneathiellaceae</taxon>
        <taxon>Sneathiella</taxon>
    </lineage>
</organism>
<sequence>MGMGSTGRPESKTGTVFFSRTYDEALSLVFEAREYLLGPGRLAVKDLSNEGSFCYATESLRLTTRLTESMAWLMYQRAILEGEITAEQGRDENCYLQQQETCLPETPSEHFPLLPAGLQSLLERSEALYRRIDRLDQQFRASLEAEEGPKGPDTPDNPD</sequence>
<dbReference type="InterPro" id="IPR010848">
    <property type="entry name" value="DUF1465"/>
</dbReference>